<dbReference type="SUPFAM" id="SSF54060">
    <property type="entry name" value="His-Me finger endonucleases"/>
    <property type="match status" value="1"/>
</dbReference>
<name>A0A8S5SD85_9CAUD</name>
<dbReference type="GO" id="GO:0003677">
    <property type="term" value="F:DNA binding"/>
    <property type="evidence" value="ECO:0007669"/>
    <property type="project" value="InterPro"/>
</dbReference>
<evidence type="ECO:0000313" key="1">
    <source>
        <dbReference type="EMBL" id="DAF48933.1"/>
    </source>
</evidence>
<keyword evidence="1" id="KW-0255">Endonuclease</keyword>
<keyword evidence="1" id="KW-0378">Hydrolase</keyword>
<keyword evidence="1" id="KW-0540">Nuclease</keyword>
<protein>
    <submittedName>
        <fullName evidence="1">Endonuclease</fullName>
    </submittedName>
</protein>
<organism evidence="1">
    <name type="scientific">Siphoviridae sp. ctnpt50</name>
    <dbReference type="NCBI Taxonomy" id="2827941"/>
    <lineage>
        <taxon>Viruses</taxon>
        <taxon>Duplodnaviria</taxon>
        <taxon>Heunggongvirae</taxon>
        <taxon>Uroviricota</taxon>
        <taxon>Caudoviricetes</taxon>
    </lineage>
</organism>
<dbReference type="EMBL" id="BK032577">
    <property type="protein sequence ID" value="DAF48933.1"/>
    <property type="molecule type" value="Genomic_DNA"/>
</dbReference>
<reference evidence="1" key="1">
    <citation type="journal article" date="2021" name="Proc. Natl. Acad. Sci. U.S.A.">
        <title>A Catalog of Tens of Thousands of Viruses from Human Metagenomes Reveals Hidden Associations with Chronic Diseases.</title>
        <authorList>
            <person name="Tisza M.J."/>
            <person name="Buck C.B."/>
        </authorList>
    </citation>
    <scope>NUCLEOTIDE SEQUENCE</scope>
    <source>
        <strain evidence="1">Ctnpt50</strain>
    </source>
</reference>
<proteinExistence type="predicted"/>
<dbReference type="SUPFAM" id="SSF54171">
    <property type="entry name" value="DNA-binding domain"/>
    <property type="match status" value="1"/>
</dbReference>
<accession>A0A8S5SD85</accession>
<sequence length="314" mass="36165">MLMVKVKCDLTGKIFGRLKVLEQAEDYISPSGEHRAQWLCQCSCGSKPIVVQGASLTRGFTKSCGCLQKERSAELCKSLGKSRKKSNIYDLSGDYGIGWTSNKNNEFYFDLNDYDLIKDYCWYERVEKGGYNPLVAYDPNTRKHIKMTAILGCKNYDHINKNPLDNRRSNLRHATISQNGMNANLRTNNTSGITGVCWHKSKEKWFAYIEIENNRINLGYFSDFNEAVKARLRAEQKYYQEFAPQQHLYEKYGLLEVQSQREGHLFVCSHCLAAIESHEGKQATMEHYVDEDDENQSKCDWCEESGFCTLNEIL</sequence>
<dbReference type="GO" id="GO:0004519">
    <property type="term" value="F:endonuclease activity"/>
    <property type="evidence" value="ECO:0007669"/>
    <property type="project" value="UniProtKB-KW"/>
</dbReference>
<dbReference type="InterPro" id="IPR044925">
    <property type="entry name" value="His-Me_finger_sf"/>
</dbReference>
<dbReference type="InterPro" id="IPR016177">
    <property type="entry name" value="DNA-bd_dom_sf"/>
</dbReference>